<dbReference type="SMART" id="SM00181">
    <property type="entry name" value="EGF"/>
    <property type="match status" value="2"/>
</dbReference>
<dbReference type="InterPro" id="IPR000152">
    <property type="entry name" value="EGF-type_Asp/Asn_hydroxyl_site"/>
</dbReference>
<dbReference type="GO" id="GO:0004674">
    <property type="term" value="F:protein serine/threonine kinase activity"/>
    <property type="evidence" value="ECO:0007669"/>
    <property type="project" value="UniProtKB-KW"/>
</dbReference>
<dbReference type="Gene3D" id="1.10.510.10">
    <property type="entry name" value="Transferase(Phosphotransferase) domain 1"/>
    <property type="match status" value="1"/>
</dbReference>
<feature type="binding site" evidence="20">
    <location>
        <position position="455"/>
    </location>
    <ligand>
        <name>ATP</name>
        <dbReference type="ChEBI" id="CHEBI:30616"/>
    </ligand>
</feature>
<evidence type="ECO:0000256" key="12">
    <source>
        <dbReference type="ARBA" id="ARBA00022989"/>
    </source>
</evidence>
<gene>
    <name evidence="26" type="ORF">PHAVU_001G130800g</name>
</gene>
<evidence type="ECO:0000256" key="5">
    <source>
        <dbReference type="ARBA" id="ARBA00022679"/>
    </source>
</evidence>
<keyword evidence="12 22" id="KW-1133">Transmembrane helix</keyword>
<evidence type="ECO:0000256" key="2">
    <source>
        <dbReference type="ARBA" id="ARBA00022527"/>
    </source>
</evidence>
<dbReference type="FunFam" id="3.30.200.20:FF:000043">
    <property type="entry name" value="Wall-associated receptor kinase 2"/>
    <property type="match status" value="1"/>
</dbReference>
<dbReference type="InterPro" id="IPR011009">
    <property type="entry name" value="Kinase-like_dom_sf"/>
</dbReference>
<dbReference type="EMBL" id="CM002288">
    <property type="protein sequence ID" value="ESW34172.1"/>
    <property type="molecule type" value="Genomic_DNA"/>
</dbReference>
<organism evidence="26 27">
    <name type="scientific">Phaseolus vulgaris</name>
    <name type="common">Kidney bean</name>
    <name type="synonym">French bean</name>
    <dbReference type="NCBI Taxonomy" id="3885"/>
    <lineage>
        <taxon>Eukaryota</taxon>
        <taxon>Viridiplantae</taxon>
        <taxon>Streptophyta</taxon>
        <taxon>Embryophyta</taxon>
        <taxon>Tracheophyta</taxon>
        <taxon>Spermatophyta</taxon>
        <taxon>Magnoliopsida</taxon>
        <taxon>eudicotyledons</taxon>
        <taxon>Gunneridae</taxon>
        <taxon>Pentapetalae</taxon>
        <taxon>rosids</taxon>
        <taxon>fabids</taxon>
        <taxon>Fabales</taxon>
        <taxon>Fabaceae</taxon>
        <taxon>Papilionoideae</taxon>
        <taxon>50 kb inversion clade</taxon>
        <taxon>NPAAA clade</taxon>
        <taxon>indigoferoid/millettioid clade</taxon>
        <taxon>Phaseoleae</taxon>
        <taxon>Phaseolus</taxon>
    </lineage>
</organism>
<dbReference type="Proteomes" id="UP000000226">
    <property type="component" value="Chromosome 1"/>
</dbReference>
<evidence type="ECO:0000256" key="14">
    <source>
        <dbReference type="ARBA" id="ARBA00023157"/>
    </source>
</evidence>
<feature type="chain" id="PRO_5004755840" description="Protein kinase domain-containing protein" evidence="23">
    <location>
        <begin position="27"/>
        <end position="756"/>
    </location>
</feature>
<keyword evidence="9 20" id="KW-0547">Nucleotide-binding</keyword>
<dbReference type="GO" id="GO:0005524">
    <property type="term" value="F:ATP binding"/>
    <property type="evidence" value="ECO:0007669"/>
    <property type="project" value="UniProtKB-UniRule"/>
</dbReference>
<evidence type="ECO:0000256" key="15">
    <source>
        <dbReference type="ARBA" id="ARBA00023180"/>
    </source>
</evidence>
<dbReference type="OMA" id="KHPWISG"/>
<keyword evidence="7 23" id="KW-0732">Signal</keyword>
<dbReference type="SMART" id="SM00220">
    <property type="entry name" value="S_TKc"/>
    <property type="match status" value="1"/>
</dbReference>
<evidence type="ECO:0000256" key="22">
    <source>
        <dbReference type="SAM" id="Phobius"/>
    </source>
</evidence>
<evidence type="ECO:0000256" key="21">
    <source>
        <dbReference type="SAM" id="MobiDB-lite"/>
    </source>
</evidence>
<feature type="signal peptide" evidence="23">
    <location>
        <begin position="1"/>
        <end position="26"/>
    </location>
</feature>
<evidence type="ECO:0000256" key="11">
    <source>
        <dbReference type="ARBA" id="ARBA00022840"/>
    </source>
</evidence>
<evidence type="ECO:0000259" key="25">
    <source>
        <dbReference type="PROSITE" id="PS50026"/>
    </source>
</evidence>
<dbReference type="Gramene" id="ESW34172">
    <property type="protein sequence ID" value="ESW34172"/>
    <property type="gene ID" value="PHAVU_001G130800g"/>
</dbReference>
<dbReference type="SUPFAM" id="SSF57196">
    <property type="entry name" value="EGF/Laminin"/>
    <property type="match status" value="1"/>
</dbReference>
<evidence type="ECO:0000256" key="3">
    <source>
        <dbReference type="ARBA" id="ARBA00022536"/>
    </source>
</evidence>
<evidence type="ECO:0000259" key="24">
    <source>
        <dbReference type="PROSITE" id="PS50011"/>
    </source>
</evidence>
<reference evidence="27" key="1">
    <citation type="journal article" date="2014" name="Nat. Genet.">
        <title>A reference genome for common bean and genome-wide analysis of dual domestications.</title>
        <authorList>
            <person name="Schmutz J."/>
            <person name="McClean P.E."/>
            <person name="Mamidi S."/>
            <person name="Wu G.A."/>
            <person name="Cannon S.B."/>
            <person name="Grimwood J."/>
            <person name="Jenkins J."/>
            <person name="Shu S."/>
            <person name="Song Q."/>
            <person name="Chavarro C."/>
            <person name="Torres-Torres M."/>
            <person name="Geffroy V."/>
            <person name="Moghaddam S.M."/>
            <person name="Gao D."/>
            <person name="Abernathy B."/>
            <person name="Barry K."/>
            <person name="Blair M."/>
            <person name="Brick M.A."/>
            <person name="Chovatia M."/>
            <person name="Gepts P."/>
            <person name="Goodstein D.M."/>
            <person name="Gonzales M."/>
            <person name="Hellsten U."/>
            <person name="Hyten D.L."/>
            <person name="Jia G."/>
            <person name="Kelly J.D."/>
            <person name="Kudrna D."/>
            <person name="Lee R."/>
            <person name="Richard M.M."/>
            <person name="Miklas P.N."/>
            <person name="Osorno J.M."/>
            <person name="Rodrigues J."/>
            <person name="Thareau V."/>
            <person name="Urrea C.A."/>
            <person name="Wang M."/>
            <person name="Yu Y."/>
            <person name="Zhang M."/>
            <person name="Wing R.A."/>
            <person name="Cregan P.B."/>
            <person name="Rokhsar D.S."/>
            <person name="Jackson S.A."/>
        </authorList>
    </citation>
    <scope>NUCLEOTIDE SEQUENCE [LARGE SCALE GENOMIC DNA]</scope>
    <source>
        <strain evidence="27">cv. G19833</strain>
    </source>
</reference>
<keyword evidence="6 22" id="KW-0812">Transmembrane</keyword>
<evidence type="ECO:0008006" key="28">
    <source>
        <dbReference type="Google" id="ProtNLM"/>
    </source>
</evidence>
<comment type="function">
    <text evidence="18">Serine/threonine-protein kinase that may function as a signaling receptor of extracellular matrix component. Binding to pectin may have significance in the control of cell expansion, morphogenesis and development.</text>
</comment>
<dbReference type="CDD" id="cd14066">
    <property type="entry name" value="STKc_IRAK"/>
    <property type="match status" value="1"/>
</dbReference>
<feature type="transmembrane region" description="Helical" evidence="22">
    <location>
        <begin position="354"/>
        <end position="374"/>
    </location>
</feature>
<dbReference type="Pfam" id="PF00069">
    <property type="entry name" value="Pkinase"/>
    <property type="match status" value="1"/>
</dbReference>
<keyword evidence="5" id="KW-0808">Transferase</keyword>
<evidence type="ECO:0000256" key="6">
    <source>
        <dbReference type="ARBA" id="ARBA00022692"/>
    </source>
</evidence>
<keyword evidence="3 19" id="KW-0245">EGF-like domain</keyword>
<dbReference type="STRING" id="3885.V7CVI2"/>
<dbReference type="SUPFAM" id="SSF56112">
    <property type="entry name" value="Protein kinase-like (PK-like)"/>
    <property type="match status" value="1"/>
</dbReference>
<dbReference type="PROSITE" id="PS00010">
    <property type="entry name" value="ASX_HYDROXYL"/>
    <property type="match status" value="1"/>
</dbReference>
<dbReference type="InterPro" id="IPR001881">
    <property type="entry name" value="EGF-like_Ca-bd_dom"/>
</dbReference>
<keyword evidence="14" id="KW-1015">Disulfide bond</keyword>
<feature type="domain" description="Protein kinase" evidence="24">
    <location>
        <begin position="426"/>
        <end position="708"/>
    </location>
</feature>
<feature type="compositionally biased region" description="Polar residues" evidence="21">
    <location>
        <begin position="719"/>
        <end position="741"/>
    </location>
</feature>
<keyword evidence="10" id="KW-0418">Kinase</keyword>
<accession>V7CVI2</accession>
<dbReference type="InterPro" id="IPR045274">
    <property type="entry name" value="WAK-like"/>
</dbReference>
<evidence type="ECO:0000256" key="23">
    <source>
        <dbReference type="SAM" id="SignalP"/>
    </source>
</evidence>
<keyword evidence="8" id="KW-0677">Repeat</keyword>
<evidence type="ECO:0000313" key="27">
    <source>
        <dbReference type="Proteomes" id="UP000000226"/>
    </source>
</evidence>
<dbReference type="PANTHER" id="PTHR27005">
    <property type="entry name" value="WALL-ASSOCIATED RECEPTOR KINASE-LIKE 21"/>
    <property type="match status" value="1"/>
</dbReference>
<name>V7CVI2_PHAVU</name>
<dbReference type="GO" id="GO:0005886">
    <property type="term" value="C:plasma membrane"/>
    <property type="evidence" value="ECO:0007669"/>
    <property type="project" value="TreeGrafter"/>
</dbReference>
<evidence type="ECO:0000256" key="4">
    <source>
        <dbReference type="ARBA" id="ARBA00022553"/>
    </source>
</evidence>
<dbReference type="eggNOG" id="ENOG502QQPF">
    <property type="taxonomic scope" value="Eukaryota"/>
</dbReference>
<evidence type="ECO:0000256" key="20">
    <source>
        <dbReference type="PROSITE-ProRule" id="PRU10141"/>
    </source>
</evidence>
<dbReference type="Pfam" id="PF13947">
    <property type="entry name" value="GUB_WAK_bind"/>
    <property type="match status" value="1"/>
</dbReference>
<evidence type="ECO:0000256" key="1">
    <source>
        <dbReference type="ARBA" id="ARBA00004479"/>
    </source>
</evidence>
<feature type="domain" description="EGF-like" evidence="25">
    <location>
        <begin position="299"/>
        <end position="337"/>
    </location>
</feature>
<dbReference type="GO" id="GO:0007166">
    <property type="term" value="P:cell surface receptor signaling pathway"/>
    <property type="evidence" value="ECO:0007669"/>
    <property type="project" value="InterPro"/>
</dbReference>
<sequence>MELKVLTQMQVTLLLLLIVLTRTGTAADDQDLLGCPNKCGDVSIPYPFGVGVSDITGKNCYLEKNLELNCTDSILYAGNVEVQNITLVGQMEMNFFVSSICKINISNGKNKSNTPTLQTASFTISSTDNKFVSIGCDTYGYLNSYVDQAKYSTGCLTRCDKNDPNVKNMQRNDGKCSGIGCCQVDIPPGMKNISIQASSFDDFKSFSGNSCSVSFVVKNGGYSFKMDHLKHIPFDKAPMVVDWTVGDGACNVSKNNDNYACTSNHSVCEDPPYANRNGYQCKCKQGFVGNPYLRTGCTDFLECTTGNHNCARDEYCHDIPGSFECLCPVGLTGKATNGGGGCQPKKEDDAFTKIVIGSGVGLIALFVGVSWLYLMHQKRRLLKLKEKFFQQNGGIILRQKLSARGETSQSATIFSVEELKKATNNFDESLIIGRGGFGTVFKGVLLNNEVVAIKKSKIMDSSQVEQFINEVIILSQINHRNVVKLFGCCLETEVPLLVYEFVENGTLFDYLHKQGQVPNVSWKTRLRIATEAAGALSYLHSEASIPIIHRDVKTANILLDESNTAKVSDFGASRLVPLDQTEIATIVQGTFGYLDPEYMQSGQLTEKSDVYSFGVVLVELLSGEEPFSSHKTEEKRSLTFHFLSSLEKDSLIDVLENDILDEENKQEIMEVAILAARCLKLRGEERPSMKEVTMELEGIRHMDKHPWTNTSQDFEESQYLLSEPQSTPEHGYSSGQQSTGFDSLRELELINFGNGR</sequence>
<comment type="catalytic activity">
    <reaction evidence="16">
        <text>L-seryl-[protein] + ATP = O-phospho-L-seryl-[protein] + ADP + H(+)</text>
        <dbReference type="Rhea" id="RHEA:17989"/>
        <dbReference type="Rhea" id="RHEA-COMP:9863"/>
        <dbReference type="Rhea" id="RHEA-COMP:11604"/>
        <dbReference type="ChEBI" id="CHEBI:15378"/>
        <dbReference type="ChEBI" id="CHEBI:29999"/>
        <dbReference type="ChEBI" id="CHEBI:30616"/>
        <dbReference type="ChEBI" id="CHEBI:83421"/>
        <dbReference type="ChEBI" id="CHEBI:456216"/>
    </reaction>
</comment>
<dbReference type="PROSITE" id="PS00107">
    <property type="entry name" value="PROTEIN_KINASE_ATP"/>
    <property type="match status" value="1"/>
</dbReference>
<evidence type="ECO:0000256" key="16">
    <source>
        <dbReference type="ARBA" id="ARBA00047558"/>
    </source>
</evidence>
<dbReference type="InterPro" id="IPR000719">
    <property type="entry name" value="Prot_kinase_dom"/>
</dbReference>
<evidence type="ECO:0000256" key="19">
    <source>
        <dbReference type="PROSITE-ProRule" id="PRU00076"/>
    </source>
</evidence>
<dbReference type="SMART" id="SM00179">
    <property type="entry name" value="EGF_CA"/>
    <property type="match status" value="1"/>
</dbReference>
<keyword evidence="27" id="KW-1185">Reference proteome</keyword>
<dbReference type="PROSITE" id="PS00108">
    <property type="entry name" value="PROTEIN_KINASE_ST"/>
    <property type="match status" value="1"/>
</dbReference>
<evidence type="ECO:0000256" key="18">
    <source>
        <dbReference type="ARBA" id="ARBA00058961"/>
    </source>
</evidence>
<dbReference type="Gene3D" id="2.10.25.10">
    <property type="entry name" value="Laminin"/>
    <property type="match status" value="1"/>
</dbReference>
<comment type="subcellular location">
    <subcellularLocation>
        <location evidence="1">Membrane</location>
        <topology evidence="1">Single-pass type I membrane protein</topology>
    </subcellularLocation>
</comment>
<evidence type="ECO:0000256" key="17">
    <source>
        <dbReference type="ARBA" id="ARBA00047951"/>
    </source>
</evidence>
<comment type="caution">
    <text evidence="19">Lacks conserved residue(s) required for the propagation of feature annotation.</text>
</comment>
<comment type="catalytic activity">
    <reaction evidence="17">
        <text>L-threonyl-[protein] + ATP = O-phospho-L-threonyl-[protein] + ADP + H(+)</text>
        <dbReference type="Rhea" id="RHEA:46608"/>
        <dbReference type="Rhea" id="RHEA-COMP:11060"/>
        <dbReference type="Rhea" id="RHEA-COMP:11605"/>
        <dbReference type="ChEBI" id="CHEBI:15378"/>
        <dbReference type="ChEBI" id="CHEBI:30013"/>
        <dbReference type="ChEBI" id="CHEBI:30616"/>
        <dbReference type="ChEBI" id="CHEBI:61977"/>
        <dbReference type="ChEBI" id="CHEBI:456216"/>
    </reaction>
</comment>
<proteinExistence type="predicted"/>
<evidence type="ECO:0000256" key="8">
    <source>
        <dbReference type="ARBA" id="ARBA00022737"/>
    </source>
</evidence>
<dbReference type="PANTHER" id="PTHR27005:SF470">
    <property type="entry name" value="ASSOCIATED KINASE-LIKE PROTEIN, PUTATIVE-RELATED"/>
    <property type="match status" value="1"/>
</dbReference>
<evidence type="ECO:0000256" key="13">
    <source>
        <dbReference type="ARBA" id="ARBA00023136"/>
    </source>
</evidence>
<keyword evidence="15" id="KW-0325">Glycoprotein</keyword>
<dbReference type="GO" id="GO:0005509">
    <property type="term" value="F:calcium ion binding"/>
    <property type="evidence" value="ECO:0007669"/>
    <property type="project" value="InterPro"/>
</dbReference>
<feature type="region of interest" description="Disordered" evidence="21">
    <location>
        <begin position="714"/>
        <end position="744"/>
    </location>
</feature>
<evidence type="ECO:0000256" key="7">
    <source>
        <dbReference type="ARBA" id="ARBA00022729"/>
    </source>
</evidence>
<dbReference type="GO" id="GO:0030247">
    <property type="term" value="F:polysaccharide binding"/>
    <property type="evidence" value="ECO:0007669"/>
    <property type="project" value="InterPro"/>
</dbReference>
<keyword evidence="4" id="KW-0597">Phosphoprotein</keyword>
<dbReference type="InterPro" id="IPR000742">
    <property type="entry name" value="EGF"/>
</dbReference>
<dbReference type="InterPro" id="IPR017441">
    <property type="entry name" value="Protein_kinase_ATP_BS"/>
</dbReference>
<protein>
    <recommendedName>
        <fullName evidence="28">Protein kinase domain-containing protein</fullName>
    </recommendedName>
</protein>
<dbReference type="SMR" id="V7CVI2"/>
<keyword evidence="13 22" id="KW-0472">Membrane</keyword>
<dbReference type="OrthoDB" id="4062651at2759"/>
<dbReference type="FunFam" id="2.10.25.10:FF:000038">
    <property type="entry name" value="Fibrillin 2"/>
    <property type="match status" value="1"/>
</dbReference>
<dbReference type="InterPro" id="IPR008271">
    <property type="entry name" value="Ser/Thr_kinase_AS"/>
</dbReference>
<dbReference type="PROSITE" id="PS50026">
    <property type="entry name" value="EGF_3"/>
    <property type="match status" value="1"/>
</dbReference>
<dbReference type="CDD" id="cd00054">
    <property type="entry name" value="EGF_CA"/>
    <property type="match status" value="1"/>
</dbReference>
<evidence type="ECO:0000256" key="10">
    <source>
        <dbReference type="ARBA" id="ARBA00022777"/>
    </source>
</evidence>
<dbReference type="PROSITE" id="PS50011">
    <property type="entry name" value="PROTEIN_KINASE_DOM"/>
    <property type="match status" value="1"/>
</dbReference>
<dbReference type="AlphaFoldDB" id="V7CVI2"/>
<dbReference type="Gene3D" id="3.30.200.20">
    <property type="entry name" value="Phosphorylase Kinase, domain 1"/>
    <property type="match status" value="1"/>
</dbReference>
<dbReference type="FunFam" id="1.10.510.10:FF:000084">
    <property type="entry name" value="Wall-associated receptor kinase 2"/>
    <property type="match status" value="1"/>
</dbReference>
<evidence type="ECO:0000313" key="26">
    <source>
        <dbReference type="EMBL" id="ESW34172.1"/>
    </source>
</evidence>
<keyword evidence="2" id="KW-0723">Serine/threonine-protein kinase</keyword>
<keyword evidence="11 20" id="KW-0067">ATP-binding</keyword>
<evidence type="ECO:0000256" key="9">
    <source>
        <dbReference type="ARBA" id="ARBA00022741"/>
    </source>
</evidence>
<dbReference type="InterPro" id="IPR025287">
    <property type="entry name" value="WAK_GUB"/>
</dbReference>